<comment type="similarity">
    <text evidence="5">Belongs to the DEAD box helicase family.</text>
</comment>
<comment type="caution">
    <text evidence="11">The sequence shown here is derived from an EMBL/GenBank/DDBJ whole genome shotgun (WGS) entry which is preliminary data.</text>
</comment>
<reference evidence="11" key="1">
    <citation type="journal article" date="2014" name="Int. J. Syst. Evol. Microbiol.">
        <title>Complete genome sequence of Corynebacterium casei LMG S-19264T (=DSM 44701T), isolated from a smear-ripened cheese.</title>
        <authorList>
            <consortium name="US DOE Joint Genome Institute (JGI-PGF)"/>
            <person name="Walter F."/>
            <person name="Albersmeier A."/>
            <person name="Kalinowski J."/>
            <person name="Ruckert C."/>
        </authorList>
    </citation>
    <scope>NUCLEOTIDE SEQUENCE</scope>
    <source>
        <strain evidence="11">KCTC 42590</strain>
    </source>
</reference>
<keyword evidence="2" id="KW-0378">Hydrolase</keyword>
<evidence type="ECO:0000256" key="4">
    <source>
        <dbReference type="ARBA" id="ARBA00022840"/>
    </source>
</evidence>
<dbReference type="InterPro" id="IPR014014">
    <property type="entry name" value="RNA_helicase_DEAD_Q_motif"/>
</dbReference>
<feature type="domain" description="Helicase ATP-binding" evidence="8">
    <location>
        <begin position="33"/>
        <end position="208"/>
    </location>
</feature>
<dbReference type="Proteomes" id="UP000630923">
    <property type="component" value="Unassembled WGS sequence"/>
</dbReference>
<keyword evidence="3 11" id="KW-0347">Helicase</keyword>
<dbReference type="GO" id="GO:0016787">
    <property type="term" value="F:hydrolase activity"/>
    <property type="evidence" value="ECO:0007669"/>
    <property type="project" value="UniProtKB-KW"/>
</dbReference>
<evidence type="ECO:0000259" key="9">
    <source>
        <dbReference type="PROSITE" id="PS51194"/>
    </source>
</evidence>
<evidence type="ECO:0000256" key="7">
    <source>
        <dbReference type="SAM" id="MobiDB-lite"/>
    </source>
</evidence>
<feature type="compositionally biased region" description="Basic residues" evidence="7">
    <location>
        <begin position="431"/>
        <end position="449"/>
    </location>
</feature>
<dbReference type="SUPFAM" id="SSF52540">
    <property type="entry name" value="P-loop containing nucleoside triphosphate hydrolases"/>
    <property type="match status" value="1"/>
</dbReference>
<dbReference type="InterPro" id="IPR050079">
    <property type="entry name" value="DEAD_box_RNA_helicase"/>
</dbReference>
<dbReference type="InterPro" id="IPR001650">
    <property type="entry name" value="Helicase_C-like"/>
</dbReference>
<evidence type="ECO:0000313" key="11">
    <source>
        <dbReference type="EMBL" id="GHF17910.1"/>
    </source>
</evidence>
<feature type="short sequence motif" description="Q motif" evidence="6">
    <location>
        <begin position="2"/>
        <end position="30"/>
    </location>
</feature>
<feature type="compositionally biased region" description="Polar residues" evidence="7">
    <location>
        <begin position="411"/>
        <end position="428"/>
    </location>
</feature>
<evidence type="ECO:0000313" key="12">
    <source>
        <dbReference type="Proteomes" id="UP000630923"/>
    </source>
</evidence>
<feature type="compositionally biased region" description="Basic and acidic residues" evidence="7">
    <location>
        <begin position="372"/>
        <end position="387"/>
    </location>
</feature>
<dbReference type="Pfam" id="PF00271">
    <property type="entry name" value="Helicase_C"/>
    <property type="match status" value="1"/>
</dbReference>
<feature type="region of interest" description="Disordered" evidence="7">
    <location>
        <begin position="367"/>
        <end position="486"/>
    </location>
</feature>
<evidence type="ECO:0000259" key="8">
    <source>
        <dbReference type="PROSITE" id="PS51192"/>
    </source>
</evidence>
<feature type="domain" description="DEAD-box RNA helicase Q" evidence="10">
    <location>
        <begin position="2"/>
        <end position="30"/>
    </location>
</feature>
<protein>
    <submittedName>
        <fullName evidence="11">DEAD/DEAH box helicase</fullName>
    </submittedName>
</protein>
<dbReference type="PROSITE" id="PS51192">
    <property type="entry name" value="HELICASE_ATP_BIND_1"/>
    <property type="match status" value="1"/>
</dbReference>
<keyword evidence="4" id="KW-0067">ATP-binding</keyword>
<dbReference type="InterPro" id="IPR027417">
    <property type="entry name" value="P-loop_NTPase"/>
</dbReference>
<dbReference type="SMART" id="SM00487">
    <property type="entry name" value="DEXDc"/>
    <property type="match status" value="1"/>
</dbReference>
<dbReference type="Gene3D" id="3.40.50.300">
    <property type="entry name" value="P-loop containing nucleotide triphosphate hydrolases"/>
    <property type="match status" value="2"/>
</dbReference>
<dbReference type="InterPro" id="IPR011545">
    <property type="entry name" value="DEAD/DEAH_box_helicase_dom"/>
</dbReference>
<organism evidence="11 12">
    <name type="scientific">Kordiimonas sediminis</name>
    <dbReference type="NCBI Taxonomy" id="1735581"/>
    <lineage>
        <taxon>Bacteria</taxon>
        <taxon>Pseudomonadati</taxon>
        <taxon>Pseudomonadota</taxon>
        <taxon>Alphaproteobacteria</taxon>
        <taxon>Kordiimonadales</taxon>
        <taxon>Kordiimonadaceae</taxon>
        <taxon>Kordiimonas</taxon>
    </lineage>
</organism>
<dbReference type="SMART" id="SM00490">
    <property type="entry name" value="HELICc"/>
    <property type="match status" value="1"/>
</dbReference>
<feature type="compositionally biased region" description="Polar residues" evidence="7">
    <location>
        <begin position="462"/>
        <end position="486"/>
    </location>
</feature>
<feature type="domain" description="Helicase C-terminal" evidence="9">
    <location>
        <begin position="219"/>
        <end position="379"/>
    </location>
</feature>
<dbReference type="Pfam" id="PF00270">
    <property type="entry name" value="DEAD"/>
    <property type="match status" value="1"/>
</dbReference>
<evidence type="ECO:0000256" key="6">
    <source>
        <dbReference type="PROSITE-ProRule" id="PRU00552"/>
    </source>
</evidence>
<keyword evidence="12" id="KW-1185">Reference proteome</keyword>
<sequence>MTSFNTLGLAEPILKAILEAGYTTPTPIQTKVIPACKADQDVIGIAQTGTGKTASFVLPILNKIATAPMRPQSKCCRALIITPTRELAAQIADNIHTYSKFMQVRTAVVVGGTKPGPQIKACARGLDILVATPGRLLDHMSTNAIDLSATQIVIADEADQMMDMGFLPSVRRIMKALPSKRQTVLMSATMPDQIRSLAKDFMQKPTEISVAPASRPIERIEQSIRRVEKAEKRAVLCDILSAKDIERAVVFTRTKHGANKVAKHLEGVGLSALAIHGNKSQSQREKALASFKAGTTKILVATDIAARGIDIDGVSHVINFELPNVPESYVHRIGRTARAGRSGIAISLCASDEIKLLRDIEKLIGKNLDPSSDERRNPSKTSEENRQKTPKQMKSANRSKARSKSKDNSQKRSQASDPSGDQGENISVSGKKAHRKPHSNGAKRGHPKKTRSETDRRKPAQADNTTSGLMRILSNANTQRTQTTSP</sequence>
<proteinExistence type="inferred from homology"/>
<evidence type="ECO:0000256" key="1">
    <source>
        <dbReference type="ARBA" id="ARBA00022741"/>
    </source>
</evidence>
<keyword evidence="1" id="KW-0547">Nucleotide-binding</keyword>
<dbReference type="PANTHER" id="PTHR47959">
    <property type="entry name" value="ATP-DEPENDENT RNA HELICASE RHLE-RELATED"/>
    <property type="match status" value="1"/>
</dbReference>
<dbReference type="AlphaFoldDB" id="A0A919AP20"/>
<evidence type="ECO:0000256" key="2">
    <source>
        <dbReference type="ARBA" id="ARBA00022801"/>
    </source>
</evidence>
<dbReference type="GO" id="GO:0005829">
    <property type="term" value="C:cytosol"/>
    <property type="evidence" value="ECO:0007669"/>
    <property type="project" value="TreeGrafter"/>
</dbReference>
<dbReference type="PROSITE" id="PS51195">
    <property type="entry name" value="Q_MOTIF"/>
    <property type="match status" value="1"/>
</dbReference>
<evidence type="ECO:0000256" key="3">
    <source>
        <dbReference type="ARBA" id="ARBA00022806"/>
    </source>
</evidence>
<dbReference type="GO" id="GO:0005524">
    <property type="term" value="F:ATP binding"/>
    <property type="evidence" value="ECO:0007669"/>
    <property type="project" value="UniProtKB-KW"/>
</dbReference>
<evidence type="ECO:0000256" key="5">
    <source>
        <dbReference type="ARBA" id="ARBA00038437"/>
    </source>
</evidence>
<dbReference type="InterPro" id="IPR044742">
    <property type="entry name" value="DEAD/DEAH_RhlB"/>
</dbReference>
<feature type="compositionally biased region" description="Basic and acidic residues" evidence="7">
    <location>
        <begin position="450"/>
        <end position="460"/>
    </location>
</feature>
<accession>A0A919AP20</accession>
<dbReference type="GO" id="GO:0003676">
    <property type="term" value="F:nucleic acid binding"/>
    <property type="evidence" value="ECO:0007669"/>
    <property type="project" value="InterPro"/>
</dbReference>
<dbReference type="EMBL" id="BNCI01000001">
    <property type="protein sequence ID" value="GHF17910.1"/>
    <property type="molecule type" value="Genomic_DNA"/>
</dbReference>
<dbReference type="GO" id="GO:0003724">
    <property type="term" value="F:RNA helicase activity"/>
    <property type="evidence" value="ECO:0007669"/>
    <property type="project" value="InterPro"/>
</dbReference>
<reference evidence="11" key="2">
    <citation type="submission" date="2020-09" db="EMBL/GenBank/DDBJ databases">
        <authorList>
            <person name="Sun Q."/>
            <person name="Kim S."/>
        </authorList>
    </citation>
    <scope>NUCLEOTIDE SEQUENCE</scope>
    <source>
        <strain evidence="11">KCTC 42590</strain>
    </source>
</reference>
<dbReference type="CDD" id="cd00268">
    <property type="entry name" value="DEADc"/>
    <property type="match status" value="1"/>
</dbReference>
<evidence type="ECO:0000259" key="10">
    <source>
        <dbReference type="PROSITE" id="PS51195"/>
    </source>
</evidence>
<name>A0A919AP20_9PROT</name>
<dbReference type="RefSeq" id="WP_191250526.1">
    <property type="nucleotide sequence ID" value="NZ_BNCI01000001.1"/>
</dbReference>
<dbReference type="CDD" id="cd18787">
    <property type="entry name" value="SF2_C_DEAD"/>
    <property type="match status" value="1"/>
</dbReference>
<dbReference type="PANTHER" id="PTHR47959:SF13">
    <property type="entry name" value="ATP-DEPENDENT RNA HELICASE RHLE"/>
    <property type="match status" value="1"/>
</dbReference>
<dbReference type="InterPro" id="IPR014001">
    <property type="entry name" value="Helicase_ATP-bd"/>
</dbReference>
<dbReference type="PROSITE" id="PS51194">
    <property type="entry name" value="HELICASE_CTER"/>
    <property type="match status" value="1"/>
</dbReference>
<gene>
    <name evidence="11" type="ORF">GCM10017044_10490</name>
</gene>